<dbReference type="OrthoDB" id="3311584at2"/>
<dbReference type="Gene3D" id="3.40.50.300">
    <property type="entry name" value="P-loop containing nucleotide triphosphate hydrolases"/>
    <property type="match status" value="1"/>
</dbReference>
<organism evidence="1 2">
    <name type="scientific">Lentzea xinjiangensis</name>
    <dbReference type="NCBI Taxonomy" id="402600"/>
    <lineage>
        <taxon>Bacteria</taxon>
        <taxon>Bacillati</taxon>
        <taxon>Actinomycetota</taxon>
        <taxon>Actinomycetes</taxon>
        <taxon>Pseudonocardiales</taxon>
        <taxon>Pseudonocardiaceae</taxon>
        <taxon>Lentzea</taxon>
    </lineage>
</organism>
<proteinExistence type="predicted"/>
<evidence type="ECO:0000313" key="1">
    <source>
        <dbReference type="EMBL" id="SES34894.1"/>
    </source>
</evidence>
<dbReference type="InterPro" id="IPR027417">
    <property type="entry name" value="P-loop_NTPase"/>
</dbReference>
<reference evidence="2" key="1">
    <citation type="submission" date="2016-10" db="EMBL/GenBank/DDBJ databases">
        <authorList>
            <person name="Varghese N."/>
            <person name="Submissions S."/>
        </authorList>
    </citation>
    <scope>NUCLEOTIDE SEQUENCE [LARGE SCALE GENOMIC DNA]</scope>
    <source>
        <strain evidence="2">CGMCC 4.3525</strain>
    </source>
</reference>
<dbReference type="RefSeq" id="WP_089962049.1">
    <property type="nucleotide sequence ID" value="NZ_FOFR01000037.1"/>
</dbReference>
<dbReference type="PANTHER" id="PTHR47691">
    <property type="entry name" value="REGULATOR-RELATED"/>
    <property type="match status" value="1"/>
</dbReference>
<gene>
    <name evidence="1" type="ORF">SAMN05216188_1372</name>
</gene>
<evidence type="ECO:0000313" key="2">
    <source>
        <dbReference type="Proteomes" id="UP000199352"/>
    </source>
</evidence>
<dbReference type="PRINTS" id="PR00364">
    <property type="entry name" value="DISEASERSIST"/>
</dbReference>
<dbReference type="AlphaFoldDB" id="A0A1H9WM25"/>
<sequence length="508" mass="54482">MDPARPAVVNEAAHNAGGNVVQAGSVHGGVHVHNRWQAGTPRQLPPPPAHFTGRWPESAAVTAVLAEDPERDGPGLAVVTGPGGIGKTALALHVLHAVSERFPDGQLYADMAAHGPNGPAAPGELLSGLLLGLGVPSAEVPVGHGSRASLYRSLTADRQIALFLDDAATSTQVRALLPASRHSAVIVTSRKRLSGLVADGGRLVSLEALPPEATVQLLSRAVGEHRVREEPHSAHDVALLCGGMPIAVHVVAARLAARPRWRLATIATQLTDERRRLRALVAEDGELSVAATFDLSYRGLPVDAARLYRRLGLFPGAEFDPASAAALLGAADADVDELLETLLAANLVMDSGPERFRFHDLLRLHARRQAERDDDEDERRAALRALVETTLNRAVAADWLVTPLRPHLGERYRSQAKAPFSSRGEALDRLEDALPNLVACTRTAFGHGWYELVWQLYEAMWGVFLYRGHTDDWQALGTIAVDAAVRCGDGVAEVRMLLQLAAVHNRLP</sequence>
<name>A0A1H9WM25_9PSEU</name>
<accession>A0A1H9WM25</accession>
<dbReference type="GO" id="GO:0043531">
    <property type="term" value="F:ADP binding"/>
    <property type="evidence" value="ECO:0007669"/>
    <property type="project" value="InterPro"/>
</dbReference>
<keyword evidence="2" id="KW-1185">Reference proteome</keyword>
<protein>
    <submittedName>
        <fullName evidence="1">NB-ARC domain-containing protein</fullName>
    </submittedName>
</protein>
<dbReference type="EMBL" id="FOFR01000037">
    <property type="protein sequence ID" value="SES34894.1"/>
    <property type="molecule type" value="Genomic_DNA"/>
</dbReference>
<dbReference type="STRING" id="402600.SAMN05216188_1372"/>
<dbReference type="SUPFAM" id="SSF52540">
    <property type="entry name" value="P-loop containing nucleoside triphosphate hydrolases"/>
    <property type="match status" value="1"/>
</dbReference>
<dbReference type="Proteomes" id="UP000199352">
    <property type="component" value="Unassembled WGS sequence"/>
</dbReference>
<dbReference type="PANTHER" id="PTHR47691:SF3">
    <property type="entry name" value="HTH-TYPE TRANSCRIPTIONAL REGULATOR RV0890C-RELATED"/>
    <property type="match status" value="1"/>
</dbReference>